<evidence type="ECO:0008006" key="4">
    <source>
        <dbReference type="Google" id="ProtNLM"/>
    </source>
</evidence>
<organism evidence="2 3">
    <name type="scientific">Candidatus Phycosocius bacilliformis</name>
    <dbReference type="NCBI Taxonomy" id="1445552"/>
    <lineage>
        <taxon>Bacteria</taxon>
        <taxon>Pseudomonadati</taxon>
        <taxon>Pseudomonadota</taxon>
        <taxon>Alphaproteobacteria</taxon>
        <taxon>Caulobacterales</taxon>
        <taxon>Caulobacterales incertae sedis</taxon>
        <taxon>Candidatus Phycosocius</taxon>
    </lineage>
</organism>
<dbReference type="AlphaFoldDB" id="A0A2P2EBD2"/>
<dbReference type="Pfam" id="PF11162">
    <property type="entry name" value="DUF2946"/>
    <property type="match status" value="1"/>
</dbReference>
<feature type="compositionally biased region" description="Pro residues" evidence="1">
    <location>
        <begin position="133"/>
        <end position="145"/>
    </location>
</feature>
<accession>A0A2P2EBD2</accession>
<protein>
    <recommendedName>
        <fullName evidence="4">DUF2946 domain-containing protein</fullName>
    </recommendedName>
</protein>
<feature type="region of interest" description="Disordered" evidence="1">
    <location>
        <begin position="122"/>
        <end position="145"/>
    </location>
</feature>
<keyword evidence="3" id="KW-1185">Reference proteome</keyword>
<reference evidence="2 3" key="1">
    <citation type="journal article" date="2018" name="Genome Announc.">
        <title>Draft Genome Sequence of "Candidatus Phycosocius bacilliformis," an Alphaproteobacterial Ectosymbiont of the Hydrocarbon-Producing Green Alga Botryococcus braunii.</title>
        <authorList>
            <person name="Tanabe Y."/>
            <person name="Yamaguchi H."/>
            <person name="Watanabe M.M."/>
        </authorList>
    </citation>
    <scope>NUCLEOTIDE SEQUENCE [LARGE SCALE GENOMIC DNA]</scope>
    <source>
        <strain evidence="2 3">BOTRYCO-2</strain>
    </source>
</reference>
<sequence>MARARTTLPLFMRLPLLLGLLAVAVRVAVPLGYMVAPQAMAAGLTPIVLCTEAGNVTAFMNADGEILSHDGEALADKDKGVPSDHDRQTCGFAGQIMPLAAQFGLMTAVTFQVSQPTDLIPDDFASPGRGLAAPPPPKTGPPIQI</sequence>
<evidence type="ECO:0000313" key="3">
    <source>
        <dbReference type="Proteomes" id="UP000245086"/>
    </source>
</evidence>
<dbReference type="InterPro" id="IPR021333">
    <property type="entry name" value="DUF2946"/>
</dbReference>
<gene>
    <name evidence="2" type="ORF">PbB2_02058</name>
</gene>
<proteinExistence type="predicted"/>
<comment type="caution">
    <text evidence="2">The sequence shown here is derived from an EMBL/GenBank/DDBJ whole genome shotgun (WGS) entry which is preliminary data.</text>
</comment>
<dbReference type="EMBL" id="BFBR01000006">
    <property type="protein sequence ID" value="GBF58377.1"/>
    <property type="molecule type" value="Genomic_DNA"/>
</dbReference>
<name>A0A2P2EBD2_9PROT</name>
<evidence type="ECO:0000313" key="2">
    <source>
        <dbReference type="EMBL" id="GBF58377.1"/>
    </source>
</evidence>
<dbReference type="Proteomes" id="UP000245086">
    <property type="component" value="Unassembled WGS sequence"/>
</dbReference>
<dbReference type="RefSeq" id="WP_108985239.1">
    <property type="nucleotide sequence ID" value="NZ_BFBR01000006.1"/>
</dbReference>
<evidence type="ECO:0000256" key="1">
    <source>
        <dbReference type="SAM" id="MobiDB-lite"/>
    </source>
</evidence>